<dbReference type="Gene3D" id="3.90.550.10">
    <property type="entry name" value="Spore Coat Polysaccharide Biosynthesis Protein SpsA, Chain A"/>
    <property type="match status" value="1"/>
</dbReference>
<dbReference type="CDD" id="cd00761">
    <property type="entry name" value="Glyco_tranf_GTA_type"/>
    <property type="match status" value="1"/>
</dbReference>
<dbReference type="InterPro" id="IPR029044">
    <property type="entry name" value="Nucleotide-diphossugar_trans"/>
</dbReference>
<keyword evidence="4" id="KW-1185">Reference proteome</keyword>
<dbReference type="KEGG" id="ppsr:I6J18_19380"/>
<reference evidence="3 4" key="1">
    <citation type="submission" date="2021-01" db="EMBL/GenBank/DDBJ databases">
        <title>FDA dAtabase for Regulatory Grade micrObial Sequences (FDA-ARGOS): Supporting development and validation of Infectious Disease Dx tests.</title>
        <authorList>
            <person name="Nelson B."/>
            <person name="Plummer A."/>
            <person name="Tallon L."/>
            <person name="Sadzewicz L."/>
            <person name="Zhao X."/>
            <person name="Boylan J."/>
            <person name="Ott S."/>
            <person name="Bowen H."/>
            <person name="Vavikolanu K."/>
            <person name="Mehta A."/>
            <person name="Aluvathingal J."/>
            <person name="Nadendla S."/>
            <person name="Myers T."/>
            <person name="Yan Y."/>
            <person name="Sichtig H."/>
        </authorList>
    </citation>
    <scope>NUCLEOTIDE SEQUENCE [LARGE SCALE GENOMIC DNA]</scope>
    <source>
        <strain evidence="3 4">FDAARGOS_1161</strain>
    </source>
</reference>
<feature type="domain" description="Glycosyltransferase 2-like" evidence="2">
    <location>
        <begin position="7"/>
        <end position="157"/>
    </location>
</feature>
<gene>
    <name evidence="3" type="ORF">I6J18_19380</name>
</gene>
<dbReference type="PANTHER" id="PTHR22916:SF3">
    <property type="entry name" value="UDP-GLCNAC:BETAGAL BETA-1,3-N-ACETYLGLUCOSAMINYLTRANSFERASE-LIKE PROTEIN 1"/>
    <property type="match status" value="1"/>
</dbReference>
<dbReference type="AlphaFoldDB" id="A0A974RZW1"/>
<organism evidence="3 4">
    <name type="scientific">Peribacillus psychrosaccharolyticus</name>
    <name type="common">Bacillus psychrosaccharolyticus</name>
    <dbReference type="NCBI Taxonomy" id="1407"/>
    <lineage>
        <taxon>Bacteria</taxon>
        <taxon>Bacillati</taxon>
        <taxon>Bacillota</taxon>
        <taxon>Bacilli</taxon>
        <taxon>Bacillales</taxon>
        <taxon>Bacillaceae</taxon>
        <taxon>Peribacillus</taxon>
    </lineage>
</organism>
<dbReference type="RefSeq" id="WP_040373437.1">
    <property type="nucleotide sequence ID" value="NZ_CP068053.1"/>
</dbReference>
<accession>A0A974RZW1</accession>
<evidence type="ECO:0000313" key="3">
    <source>
        <dbReference type="EMBL" id="QQS99727.1"/>
    </source>
</evidence>
<protein>
    <submittedName>
        <fullName evidence="3">Glycosyltransferase family 2 protein</fullName>
    </submittedName>
</protein>
<dbReference type="InterPro" id="IPR001173">
    <property type="entry name" value="Glyco_trans_2-like"/>
</dbReference>
<evidence type="ECO:0000256" key="1">
    <source>
        <dbReference type="ARBA" id="ARBA00006739"/>
    </source>
</evidence>
<dbReference type="Proteomes" id="UP000595254">
    <property type="component" value="Chromosome"/>
</dbReference>
<evidence type="ECO:0000313" key="4">
    <source>
        <dbReference type="Proteomes" id="UP000595254"/>
    </source>
</evidence>
<dbReference type="GO" id="GO:0016758">
    <property type="term" value="F:hexosyltransferase activity"/>
    <property type="evidence" value="ECO:0007669"/>
    <property type="project" value="UniProtKB-ARBA"/>
</dbReference>
<dbReference type="Pfam" id="PF00535">
    <property type="entry name" value="Glycos_transf_2"/>
    <property type="match status" value="1"/>
</dbReference>
<comment type="similarity">
    <text evidence="1">Belongs to the glycosyltransferase 2 family.</text>
</comment>
<dbReference type="EMBL" id="CP068053">
    <property type="protein sequence ID" value="QQS99727.1"/>
    <property type="molecule type" value="Genomic_DNA"/>
</dbReference>
<evidence type="ECO:0000259" key="2">
    <source>
        <dbReference type="Pfam" id="PF00535"/>
    </source>
</evidence>
<sequence>MSQPYISVILPIYNVEKYIDEAFNSLLNQTIGFTNLEIILVNDCSKDGTLAILERYERDYENVKLMTLPKNSGAPGTPRNVGMQHTTGKYTIFLDPDDYIPFDAYEKLYRVAEEWESDFVMGRMISFNDSNPTGHQWFHITFRDYLMKKSYFNVNIDEVPFFLQVKTAVYLKLVRTDFMKENQLKFVEGMKNGEDKYYDMQLFTLAKKFSYIPETIYLYRTRDDETNPSMTQQDMEPTMLNDCKAAMLVKSLLTAEQYQTFQINALRSLFWKLINPGFNSLPYEKKVFLLEKMTPVIEGYNPNIIQKYYKFEYPVVSLISKREYDLAIEYIKLQISRKTWYLEGKQLLEIKNTQDKMLSSISWKLTKPLRKLNNLRQIMR</sequence>
<dbReference type="SUPFAM" id="SSF53448">
    <property type="entry name" value="Nucleotide-diphospho-sugar transferases"/>
    <property type="match status" value="1"/>
</dbReference>
<dbReference type="PANTHER" id="PTHR22916">
    <property type="entry name" value="GLYCOSYLTRANSFERASE"/>
    <property type="match status" value="1"/>
</dbReference>
<proteinExistence type="inferred from homology"/>
<name>A0A974RZW1_PERPY</name>